<reference evidence="1" key="1">
    <citation type="submission" date="2021-06" db="EMBL/GenBank/DDBJ databases">
        <authorList>
            <person name="Kallberg Y."/>
            <person name="Tangrot J."/>
            <person name="Rosling A."/>
        </authorList>
    </citation>
    <scope>NUCLEOTIDE SEQUENCE</scope>
    <source>
        <strain evidence="1">MA453B</strain>
    </source>
</reference>
<dbReference type="Proteomes" id="UP000789405">
    <property type="component" value="Unassembled WGS sequence"/>
</dbReference>
<organism evidence="1 2">
    <name type="scientific">Dentiscutata erythropus</name>
    <dbReference type="NCBI Taxonomy" id="1348616"/>
    <lineage>
        <taxon>Eukaryota</taxon>
        <taxon>Fungi</taxon>
        <taxon>Fungi incertae sedis</taxon>
        <taxon>Mucoromycota</taxon>
        <taxon>Glomeromycotina</taxon>
        <taxon>Glomeromycetes</taxon>
        <taxon>Diversisporales</taxon>
        <taxon>Gigasporaceae</taxon>
        <taxon>Dentiscutata</taxon>
    </lineage>
</organism>
<gene>
    <name evidence="1" type="ORF">DERYTH_LOCUS18838</name>
</gene>
<name>A0A9N9JAQ9_9GLOM</name>
<sequence length="39" mass="4441">NISKHQGNNNIKSDKFGYLYKQINKESNANNSDNIDEKG</sequence>
<comment type="caution">
    <text evidence="1">The sequence shown here is derived from an EMBL/GenBank/DDBJ whole genome shotgun (WGS) entry which is preliminary data.</text>
</comment>
<accession>A0A9N9JAQ9</accession>
<protein>
    <submittedName>
        <fullName evidence="1">6851_t:CDS:1</fullName>
    </submittedName>
</protein>
<evidence type="ECO:0000313" key="1">
    <source>
        <dbReference type="EMBL" id="CAG8772698.1"/>
    </source>
</evidence>
<dbReference type="EMBL" id="CAJVPY010019727">
    <property type="protein sequence ID" value="CAG8772698.1"/>
    <property type="molecule type" value="Genomic_DNA"/>
</dbReference>
<proteinExistence type="predicted"/>
<feature type="non-terminal residue" evidence="1">
    <location>
        <position position="1"/>
    </location>
</feature>
<evidence type="ECO:0000313" key="2">
    <source>
        <dbReference type="Proteomes" id="UP000789405"/>
    </source>
</evidence>
<dbReference type="AlphaFoldDB" id="A0A9N9JAQ9"/>
<keyword evidence="2" id="KW-1185">Reference proteome</keyword>